<organism evidence="4">
    <name type="scientific">mine drainage metagenome</name>
    <dbReference type="NCBI Taxonomy" id="410659"/>
    <lineage>
        <taxon>unclassified sequences</taxon>
        <taxon>metagenomes</taxon>
        <taxon>ecological metagenomes</taxon>
    </lineage>
</organism>
<protein>
    <submittedName>
        <fullName evidence="4">ABC transporter permease</fullName>
    </submittedName>
</protein>
<dbReference type="GO" id="GO:0022857">
    <property type="term" value="F:transmembrane transporter activity"/>
    <property type="evidence" value="ECO:0007669"/>
    <property type="project" value="TreeGrafter"/>
</dbReference>
<reference evidence="4" key="2">
    <citation type="journal article" date="2014" name="ISME J.">
        <title>Microbial stratification in low pH oxic and suboxic macroscopic growths along an acid mine drainage.</title>
        <authorList>
            <person name="Mendez-Garcia C."/>
            <person name="Mesa V."/>
            <person name="Sprenger R.R."/>
            <person name="Richter M."/>
            <person name="Diez M.S."/>
            <person name="Solano J."/>
            <person name="Bargiela R."/>
            <person name="Golyshina O.V."/>
            <person name="Manteca A."/>
            <person name="Ramos J.L."/>
            <person name="Gallego J.R."/>
            <person name="Llorente I."/>
            <person name="Martins Dos Santos V.A."/>
            <person name="Jensen O.N."/>
            <person name="Pelaez A.I."/>
            <person name="Sanchez J."/>
            <person name="Ferrer M."/>
        </authorList>
    </citation>
    <scope>NUCLEOTIDE SEQUENCE</scope>
</reference>
<dbReference type="InterPro" id="IPR050250">
    <property type="entry name" value="Macrolide_Exporter_MacB"/>
</dbReference>
<comment type="caution">
    <text evidence="4">The sequence shown here is derived from an EMBL/GenBank/DDBJ whole genome shotgun (WGS) entry which is preliminary data.</text>
</comment>
<dbReference type="EMBL" id="AUZX01002610">
    <property type="protein sequence ID" value="EQD75964.1"/>
    <property type="molecule type" value="Genomic_DNA"/>
</dbReference>
<reference evidence="4" key="1">
    <citation type="submission" date="2013-08" db="EMBL/GenBank/DDBJ databases">
        <authorList>
            <person name="Mendez C."/>
            <person name="Richter M."/>
            <person name="Ferrer M."/>
            <person name="Sanchez J."/>
        </authorList>
    </citation>
    <scope>NUCLEOTIDE SEQUENCE</scope>
</reference>
<evidence type="ECO:0000313" key="4">
    <source>
        <dbReference type="EMBL" id="EQD75964.1"/>
    </source>
</evidence>
<feature type="transmembrane region" description="Helical" evidence="2">
    <location>
        <begin position="455"/>
        <end position="478"/>
    </location>
</feature>
<name>T1D3C0_9ZZZZ</name>
<accession>T1D3C0</accession>
<gene>
    <name evidence="4" type="ORF">B1A_03548</name>
</gene>
<keyword evidence="2" id="KW-0812">Transmembrane</keyword>
<feature type="transmembrane region" description="Helical" evidence="2">
    <location>
        <begin position="21"/>
        <end position="41"/>
    </location>
</feature>
<dbReference type="Pfam" id="PF12704">
    <property type="entry name" value="MacB_PCD"/>
    <property type="match status" value="1"/>
</dbReference>
<dbReference type="InterPro" id="IPR025857">
    <property type="entry name" value="MacB_PCD"/>
</dbReference>
<feature type="transmembrane region" description="Helical" evidence="2">
    <location>
        <begin position="313"/>
        <end position="336"/>
    </location>
</feature>
<evidence type="ECO:0000259" key="3">
    <source>
        <dbReference type="Pfam" id="PF12704"/>
    </source>
</evidence>
<keyword evidence="2" id="KW-1133">Transmembrane helix</keyword>
<feature type="domain" description="MacB-like periplasmic core" evidence="3">
    <location>
        <begin position="20"/>
        <end position="210"/>
    </location>
</feature>
<evidence type="ECO:0000256" key="2">
    <source>
        <dbReference type="SAM" id="Phobius"/>
    </source>
</evidence>
<dbReference type="PANTHER" id="PTHR30572">
    <property type="entry name" value="MEMBRANE COMPONENT OF TRANSPORTER-RELATED"/>
    <property type="match status" value="1"/>
</dbReference>
<dbReference type="GO" id="GO:0005886">
    <property type="term" value="C:plasma membrane"/>
    <property type="evidence" value="ECO:0007669"/>
    <property type="project" value="TreeGrafter"/>
</dbReference>
<dbReference type="AlphaFoldDB" id="T1D3C0"/>
<feature type="region of interest" description="Disordered" evidence="1">
    <location>
        <begin position="362"/>
        <end position="382"/>
    </location>
</feature>
<feature type="non-terminal residue" evidence="4">
    <location>
        <position position="711"/>
    </location>
</feature>
<evidence type="ECO:0000256" key="1">
    <source>
        <dbReference type="SAM" id="MobiDB-lite"/>
    </source>
</evidence>
<keyword evidence="2" id="KW-0472">Membrane</keyword>
<sequence length="711" mass="77328">MLSYAFTLALRGFRRNTVLTALMVLAVALGIGVAMSMFTVLHNLAGNPLPQRGDEVFHPQVDPRPADLPGARRAPPDNLTYIDALNLYHLDQARQRALMSANWLPLRSTVAGSPLRMETTRATTRGFFPMFAVPFQYGAAWSEQDDTRRAQVVVISQKLNDILFGGADSVGRELIIATRLFRIVGVIKPWNPLPHFWDLDDGAYGPAAQIYLPFFTWLHLPADFGWGPMDCWGDNPGAGTHNPKAAQCTWAQYWVQLNTPAQVRAYRDLLLRYSQQQHTLGRFQRAPNARLDDVMQWLNYKHVVPVIVRMQTWIAFGVFVICLLNAVGLAAGQVPAPRRRDRRAPRAGRAQARCVRAVRDRVGAGRPARRHRRPAAGVAGPVADPPAAGELRGHGADQSAAVAVRAAAGRRGDPAGRHLAGVARRAHRPRPGGEIAMNRLASLRPIFPSLRRHKAAVTLLVLEIALTMAVLGNLLFIVQQSAVLQRESTGVPANDVAVIQSMVVGDAKHANTVKNNLAVLRTVPGVLASSFGAVPMLGASWNPIYSNASRTRMVAHAFVFSGAQDYAQTLSVHLLAGHFADAGEIPDGATATPNTLVPALITQRLAHRLFPDRTALGGMLYDGNHSMRIVGIVGTLRGTITGRSSDNDSILIEQRYDLIEGGLYLIRSRSGQMVHVLPLAMKAMQKANPGNVVGQASSLQVFITHAFAGSR</sequence>
<proteinExistence type="predicted"/>
<dbReference type="PANTHER" id="PTHR30572:SF18">
    <property type="entry name" value="ABC-TYPE MACROLIDE FAMILY EXPORT SYSTEM PERMEASE COMPONENT 2"/>
    <property type="match status" value="1"/>
</dbReference>